<sequence length="225" mass="24795">MRTPRSIKDFGPEALLLEWEQRIDPAIHRGVMSYAATLGRLDGVAECIPSYASLLVRFDGPADRWRERLYALRVSEQPDTVGSAHRIPVCYGGEYGPDLADVGAASDLSEAEVVRLHTRIPYRVYLIGYRPGFAFMGELDPRIAVARRDDPRRSVPAGSVGLAGTQTGIYPVDSPGGWQLIGYCPLPLLDKAGRTRFQTGDLVTFHAVDADQLEQLIISDAWPND</sequence>
<reference evidence="5 6" key="1">
    <citation type="submission" date="2018-02" db="EMBL/GenBank/DDBJ databases">
        <title>Genomic Encyclopedia of Archaeal and Bacterial Type Strains, Phase II (KMG-II): from individual species to whole genera.</title>
        <authorList>
            <person name="Goeker M."/>
        </authorList>
    </citation>
    <scope>NUCLEOTIDE SEQUENCE [LARGE SCALE GENOMIC DNA]</scope>
    <source>
        <strain evidence="5 6">DSM 29526</strain>
    </source>
</reference>
<dbReference type="Proteomes" id="UP000237662">
    <property type="component" value="Unassembled WGS sequence"/>
</dbReference>
<keyword evidence="2" id="KW-0378">Hydrolase</keyword>
<dbReference type="Gene3D" id="2.40.100.10">
    <property type="entry name" value="Cyclophilin-like"/>
    <property type="match status" value="1"/>
</dbReference>
<name>A0A2S6I3X4_9BACT</name>
<dbReference type="GO" id="GO:0005524">
    <property type="term" value="F:ATP binding"/>
    <property type="evidence" value="ECO:0007669"/>
    <property type="project" value="UniProtKB-KW"/>
</dbReference>
<dbReference type="SMART" id="SM00796">
    <property type="entry name" value="AHS1"/>
    <property type="match status" value="1"/>
</dbReference>
<dbReference type="EMBL" id="PTJC01000006">
    <property type="protein sequence ID" value="PPK85863.1"/>
    <property type="molecule type" value="Genomic_DNA"/>
</dbReference>
<dbReference type="AlphaFoldDB" id="A0A2S6I3X4"/>
<gene>
    <name evidence="5" type="ORF">CLV84_2770</name>
</gene>
<evidence type="ECO:0000259" key="4">
    <source>
        <dbReference type="SMART" id="SM00796"/>
    </source>
</evidence>
<dbReference type="GO" id="GO:0016787">
    <property type="term" value="F:hydrolase activity"/>
    <property type="evidence" value="ECO:0007669"/>
    <property type="project" value="UniProtKB-KW"/>
</dbReference>
<evidence type="ECO:0000256" key="2">
    <source>
        <dbReference type="ARBA" id="ARBA00022801"/>
    </source>
</evidence>
<dbReference type="SUPFAM" id="SSF160467">
    <property type="entry name" value="PH0987 N-terminal domain-like"/>
    <property type="match status" value="1"/>
</dbReference>
<dbReference type="PANTHER" id="PTHR34698:SF2">
    <property type="entry name" value="5-OXOPROLINASE SUBUNIT B"/>
    <property type="match status" value="1"/>
</dbReference>
<evidence type="ECO:0000313" key="6">
    <source>
        <dbReference type="Proteomes" id="UP000237662"/>
    </source>
</evidence>
<dbReference type="InterPro" id="IPR010016">
    <property type="entry name" value="PxpB"/>
</dbReference>
<evidence type="ECO:0000256" key="3">
    <source>
        <dbReference type="ARBA" id="ARBA00022840"/>
    </source>
</evidence>
<keyword evidence="1" id="KW-0547">Nucleotide-binding</keyword>
<dbReference type="Pfam" id="PF02682">
    <property type="entry name" value="CT_C_D"/>
    <property type="match status" value="1"/>
</dbReference>
<dbReference type="RefSeq" id="WP_104420344.1">
    <property type="nucleotide sequence ID" value="NZ_PTJC01000006.1"/>
</dbReference>
<dbReference type="SUPFAM" id="SSF50891">
    <property type="entry name" value="Cyclophilin-like"/>
    <property type="match status" value="1"/>
</dbReference>
<proteinExistence type="predicted"/>
<dbReference type="NCBIfam" id="TIGR00370">
    <property type="entry name" value="5-oxoprolinase subunit PxpB"/>
    <property type="match status" value="1"/>
</dbReference>
<protein>
    <submittedName>
        <fullName evidence="5">Inhibitor of KinA</fullName>
    </submittedName>
</protein>
<feature type="domain" description="Carboxyltransferase" evidence="4">
    <location>
        <begin position="5"/>
        <end position="197"/>
    </location>
</feature>
<dbReference type="PANTHER" id="PTHR34698">
    <property type="entry name" value="5-OXOPROLINASE SUBUNIT B"/>
    <property type="match status" value="1"/>
</dbReference>
<evidence type="ECO:0000313" key="5">
    <source>
        <dbReference type="EMBL" id="PPK85863.1"/>
    </source>
</evidence>
<keyword evidence="6" id="KW-1185">Reference proteome</keyword>
<evidence type="ECO:0000256" key="1">
    <source>
        <dbReference type="ARBA" id="ARBA00022741"/>
    </source>
</evidence>
<dbReference type="Gene3D" id="3.30.1360.40">
    <property type="match status" value="1"/>
</dbReference>
<dbReference type="InterPro" id="IPR003833">
    <property type="entry name" value="CT_C_D"/>
</dbReference>
<accession>A0A2S6I3X4</accession>
<dbReference type="OrthoDB" id="9778567at2"/>
<comment type="caution">
    <text evidence="5">The sequence shown here is derived from an EMBL/GenBank/DDBJ whole genome shotgun (WGS) entry which is preliminary data.</text>
</comment>
<organism evidence="5 6">
    <name type="scientific">Neolewinella xylanilytica</name>
    <dbReference type="NCBI Taxonomy" id="1514080"/>
    <lineage>
        <taxon>Bacteria</taxon>
        <taxon>Pseudomonadati</taxon>
        <taxon>Bacteroidota</taxon>
        <taxon>Saprospiria</taxon>
        <taxon>Saprospirales</taxon>
        <taxon>Lewinellaceae</taxon>
        <taxon>Neolewinella</taxon>
    </lineage>
</organism>
<keyword evidence="3" id="KW-0067">ATP-binding</keyword>
<dbReference type="InterPro" id="IPR029000">
    <property type="entry name" value="Cyclophilin-like_dom_sf"/>
</dbReference>